<dbReference type="PROSITE" id="PS50011">
    <property type="entry name" value="PROTEIN_KINASE_DOM"/>
    <property type="match status" value="1"/>
</dbReference>
<feature type="domain" description="Protein kinase" evidence="7">
    <location>
        <begin position="1"/>
        <end position="268"/>
    </location>
</feature>
<sequence>MIFIGNRYEITDKPIYIEENKLYNAYDSEKNVDVKIKIIENNRYISLDFIPNLIDESVVVSELKCPYILKIIDVGVHRTVDNLLYYIVYENFNGVSLATLNKGAYLHLEALIRISTQVVKALQAYSSLGKNHGSLKPNDILVDDKYNIKIADFGITEANRGTNIRCSDNLKYLSPSQLSIDFTDIKSDLYCLGLILYESTFKKFPFNQANTEKQLMRAIDKGVIWSKINLSGQNRDFIEIIKKLLERNDNLCYKNYNEVILSLSHFMYKSQEELENADISEPDLEAVLHKTGRISPEEMYKTSKISLTDIEKALEKSSNGNNQLEKKKISKRDHERISNKKQNQKKKKKNSVLKKLAVVIIVLLIIGSMLYSFLI</sequence>
<dbReference type="GO" id="GO:0016020">
    <property type="term" value="C:membrane"/>
    <property type="evidence" value="ECO:0007669"/>
    <property type="project" value="TreeGrafter"/>
</dbReference>
<evidence type="ECO:0000313" key="8">
    <source>
        <dbReference type="EMBL" id="MST61915.1"/>
    </source>
</evidence>
<feature type="transmembrane region" description="Helical" evidence="6">
    <location>
        <begin position="356"/>
        <end position="374"/>
    </location>
</feature>
<evidence type="ECO:0000313" key="9">
    <source>
        <dbReference type="Proteomes" id="UP000440713"/>
    </source>
</evidence>
<dbReference type="GO" id="GO:0005776">
    <property type="term" value="C:autophagosome"/>
    <property type="evidence" value="ECO:0007669"/>
    <property type="project" value="TreeGrafter"/>
</dbReference>
<dbReference type="GO" id="GO:0005524">
    <property type="term" value="F:ATP binding"/>
    <property type="evidence" value="ECO:0007669"/>
    <property type="project" value="UniProtKB-KW"/>
</dbReference>
<dbReference type="GO" id="GO:0005829">
    <property type="term" value="C:cytosol"/>
    <property type="evidence" value="ECO:0007669"/>
    <property type="project" value="TreeGrafter"/>
</dbReference>
<comment type="caution">
    <text evidence="8">The sequence shown here is derived from an EMBL/GenBank/DDBJ whole genome shotgun (WGS) entry which is preliminary data.</text>
</comment>
<keyword evidence="1" id="KW-0808">Transferase</keyword>
<dbReference type="EMBL" id="VUNE01000001">
    <property type="protein sequence ID" value="MST61915.1"/>
    <property type="molecule type" value="Genomic_DNA"/>
</dbReference>
<keyword evidence="6" id="KW-0472">Membrane</keyword>
<dbReference type="InterPro" id="IPR011009">
    <property type="entry name" value="Kinase-like_dom_sf"/>
</dbReference>
<evidence type="ECO:0000256" key="3">
    <source>
        <dbReference type="ARBA" id="ARBA00022777"/>
    </source>
</evidence>
<dbReference type="InterPro" id="IPR045269">
    <property type="entry name" value="Atg1-like"/>
</dbReference>
<keyword evidence="6" id="KW-1133">Transmembrane helix</keyword>
<dbReference type="SMART" id="SM00220">
    <property type="entry name" value="S_TKc"/>
    <property type="match status" value="1"/>
</dbReference>
<name>A0A6N7WYG7_9FIRM</name>
<keyword evidence="3 8" id="KW-0418">Kinase</keyword>
<dbReference type="Proteomes" id="UP000440713">
    <property type="component" value="Unassembled WGS sequence"/>
</dbReference>
<keyword evidence="2" id="KW-0547">Nucleotide-binding</keyword>
<evidence type="ECO:0000256" key="5">
    <source>
        <dbReference type="SAM" id="MobiDB-lite"/>
    </source>
</evidence>
<dbReference type="GO" id="GO:0000407">
    <property type="term" value="C:phagophore assembly site"/>
    <property type="evidence" value="ECO:0007669"/>
    <property type="project" value="TreeGrafter"/>
</dbReference>
<dbReference type="RefSeq" id="WP_328597738.1">
    <property type="nucleotide sequence ID" value="NZ_VUNE01000001.1"/>
</dbReference>
<dbReference type="InterPro" id="IPR000719">
    <property type="entry name" value="Prot_kinase_dom"/>
</dbReference>
<evidence type="ECO:0000256" key="6">
    <source>
        <dbReference type="SAM" id="Phobius"/>
    </source>
</evidence>
<dbReference type="SUPFAM" id="SSF56112">
    <property type="entry name" value="Protein kinase-like (PK-like)"/>
    <property type="match status" value="1"/>
</dbReference>
<dbReference type="AlphaFoldDB" id="A0A6N7WYG7"/>
<gene>
    <name evidence="8" type="ORF">FYJ71_02865</name>
</gene>
<dbReference type="GO" id="GO:0004674">
    <property type="term" value="F:protein serine/threonine kinase activity"/>
    <property type="evidence" value="ECO:0007669"/>
    <property type="project" value="InterPro"/>
</dbReference>
<evidence type="ECO:0000256" key="1">
    <source>
        <dbReference type="ARBA" id="ARBA00022679"/>
    </source>
</evidence>
<reference evidence="8 9" key="1">
    <citation type="submission" date="2019-08" db="EMBL/GenBank/DDBJ databases">
        <title>In-depth cultivation of the pig gut microbiome towards novel bacterial diversity and tailored functional studies.</title>
        <authorList>
            <person name="Wylensek D."/>
            <person name="Hitch T.C.A."/>
            <person name="Clavel T."/>
        </authorList>
    </citation>
    <scope>NUCLEOTIDE SEQUENCE [LARGE SCALE GENOMIC DNA]</scope>
    <source>
        <strain evidence="8 9">WCA-SAB-591-4A-A</strain>
    </source>
</reference>
<accession>A0A6N7WYG7</accession>
<keyword evidence="4" id="KW-0067">ATP-binding</keyword>
<dbReference type="Gene3D" id="1.10.510.10">
    <property type="entry name" value="Transferase(Phosphotransferase) domain 1"/>
    <property type="match status" value="1"/>
</dbReference>
<dbReference type="Pfam" id="PF00069">
    <property type="entry name" value="Pkinase"/>
    <property type="match status" value="1"/>
</dbReference>
<organism evidence="8 9">
    <name type="scientific">Peptostreptococcus porci</name>
    <dbReference type="NCBI Taxonomy" id="2652282"/>
    <lineage>
        <taxon>Bacteria</taxon>
        <taxon>Bacillati</taxon>
        <taxon>Bacillota</taxon>
        <taxon>Clostridia</taxon>
        <taxon>Peptostreptococcales</taxon>
        <taxon>Peptostreptococcaceae</taxon>
        <taxon>Peptostreptococcus</taxon>
    </lineage>
</organism>
<evidence type="ECO:0000256" key="2">
    <source>
        <dbReference type="ARBA" id="ARBA00022741"/>
    </source>
</evidence>
<proteinExistence type="predicted"/>
<dbReference type="PANTHER" id="PTHR24348">
    <property type="entry name" value="SERINE/THREONINE-PROTEIN KINASE UNC-51-RELATED"/>
    <property type="match status" value="1"/>
</dbReference>
<keyword evidence="6" id="KW-0812">Transmembrane</keyword>
<evidence type="ECO:0000259" key="7">
    <source>
        <dbReference type="PROSITE" id="PS50011"/>
    </source>
</evidence>
<evidence type="ECO:0000256" key="4">
    <source>
        <dbReference type="ARBA" id="ARBA00022840"/>
    </source>
</evidence>
<feature type="region of interest" description="Disordered" evidence="5">
    <location>
        <begin position="318"/>
        <end position="348"/>
    </location>
</feature>
<protein>
    <submittedName>
        <fullName evidence="8">Protein kinase</fullName>
    </submittedName>
</protein>
<dbReference type="PANTHER" id="PTHR24348:SF22">
    <property type="entry name" value="NON-SPECIFIC SERINE_THREONINE PROTEIN KINASE"/>
    <property type="match status" value="1"/>
</dbReference>
<keyword evidence="9" id="KW-1185">Reference proteome</keyword>
<feature type="compositionally biased region" description="Basic and acidic residues" evidence="5">
    <location>
        <begin position="324"/>
        <end position="338"/>
    </location>
</feature>